<protein>
    <submittedName>
        <fullName evidence="2">Uncharacterized protein</fullName>
    </submittedName>
</protein>
<dbReference type="AlphaFoldDB" id="A0A369J314"/>
<evidence type="ECO:0000313" key="3">
    <source>
        <dbReference type="Proteomes" id="UP000076154"/>
    </source>
</evidence>
<evidence type="ECO:0000256" key="1">
    <source>
        <dbReference type="SAM" id="MobiDB-lite"/>
    </source>
</evidence>
<evidence type="ECO:0000313" key="2">
    <source>
        <dbReference type="EMBL" id="RDB16429.1"/>
    </source>
</evidence>
<sequence length="317" mass="35075">MTLAKQPFLLAQIDSSTCGSTCPFQRSTRRQAEQSAKRTMLTRTRPHSPREFSLEQPLCAYNYLSDPLLSACVSCHRSPPSGSLRREQLSLARREGLVSIFTTAAPGYATCGLLSPCYCATFVFSPQIAHPSLRLALTTSPKLSISVPSSGPLYTTIFFASRPKARTTIDGFQVPSSPPPKRRTNYCRRARIRGVQNFPNVNSSALRDRWVFLNISLPPLLDTPPSDFSLRVIAPRSCSRPELPSASPSPPHQSSPFPSRAPAHFTHLFSSPPDDLKATTTFPCLLRPNAAQTTTEECEFQVYNTLHTRAPARDRRV</sequence>
<proteinExistence type="predicted"/>
<feature type="region of interest" description="Disordered" evidence="1">
    <location>
        <begin position="239"/>
        <end position="272"/>
    </location>
</feature>
<accession>A0A369J314</accession>
<reference evidence="2" key="1">
    <citation type="submission" date="2018-04" db="EMBL/GenBank/DDBJ databases">
        <title>Whole genome sequencing of Hypsizygus marmoreus.</title>
        <authorList>
            <person name="Choi I.-G."/>
            <person name="Min B."/>
            <person name="Kim J.-G."/>
            <person name="Kim S."/>
            <person name="Oh Y.-L."/>
            <person name="Kong W.-S."/>
            <person name="Park H."/>
            <person name="Jeong J."/>
            <person name="Song E.-S."/>
        </authorList>
    </citation>
    <scope>NUCLEOTIDE SEQUENCE [LARGE SCALE GENOMIC DNA]</scope>
    <source>
        <strain evidence="2">51987-8</strain>
    </source>
</reference>
<keyword evidence="3" id="KW-1185">Reference proteome</keyword>
<gene>
    <name evidence="2" type="ORF">Hypma_002750</name>
</gene>
<name>A0A369J314_HYPMA</name>
<feature type="region of interest" description="Disordered" evidence="1">
    <location>
        <begin position="27"/>
        <end position="47"/>
    </location>
</feature>
<dbReference type="EMBL" id="LUEZ02000124">
    <property type="protein sequence ID" value="RDB16429.1"/>
    <property type="molecule type" value="Genomic_DNA"/>
</dbReference>
<organism evidence="2 3">
    <name type="scientific">Hypsizygus marmoreus</name>
    <name type="common">White beech mushroom</name>
    <name type="synonym">Agaricus marmoreus</name>
    <dbReference type="NCBI Taxonomy" id="39966"/>
    <lineage>
        <taxon>Eukaryota</taxon>
        <taxon>Fungi</taxon>
        <taxon>Dikarya</taxon>
        <taxon>Basidiomycota</taxon>
        <taxon>Agaricomycotina</taxon>
        <taxon>Agaricomycetes</taxon>
        <taxon>Agaricomycetidae</taxon>
        <taxon>Agaricales</taxon>
        <taxon>Tricholomatineae</taxon>
        <taxon>Lyophyllaceae</taxon>
        <taxon>Hypsizygus</taxon>
    </lineage>
</organism>
<dbReference type="Proteomes" id="UP000076154">
    <property type="component" value="Unassembled WGS sequence"/>
</dbReference>
<dbReference type="InParanoid" id="A0A369J314"/>
<comment type="caution">
    <text evidence="2">The sequence shown here is derived from an EMBL/GenBank/DDBJ whole genome shotgun (WGS) entry which is preliminary data.</text>
</comment>